<dbReference type="RefSeq" id="WP_169658795.1">
    <property type="nucleotide sequence ID" value="NZ_JABANE010000067.1"/>
</dbReference>
<dbReference type="EMBL" id="JABANE010000067">
    <property type="protein sequence ID" value="NME70562.1"/>
    <property type="molecule type" value="Genomic_DNA"/>
</dbReference>
<reference evidence="1 2" key="1">
    <citation type="submission" date="2020-04" db="EMBL/GenBank/DDBJ databases">
        <title>Flammeovirga sp. SR4, a novel species isolated from seawater.</title>
        <authorList>
            <person name="Wang X."/>
        </authorList>
    </citation>
    <scope>NUCLEOTIDE SEQUENCE [LARGE SCALE GENOMIC DNA]</scope>
    <source>
        <strain evidence="1 2">ATCC 23126</strain>
    </source>
</reference>
<dbReference type="PROSITE" id="PS51257">
    <property type="entry name" value="PROKAR_LIPOPROTEIN"/>
    <property type="match status" value="1"/>
</dbReference>
<dbReference type="Proteomes" id="UP000576082">
    <property type="component" value="Unassembled WGS sequence"/>
</dbReference>
<name>A0A7X9RXG4_9BACT</name>
<evidence type="ECO:0000313" key="1">
    <source>
        <dbReference type="EMBL" id="NME70562.1"/>
    </source>
</evidence>
<evidence type="ECO:0000313" key="2">
    <source>
        <dbReference type="Proteomes" id="UP000576082"/>
    </source>
</evidence>
<organism evidence="1 2">
    <name type="scientific">Flammeovirga aprica JL-4</name>
    <dbReference type="NCBI Taxonomy" id="694437"/>
    <lineage>
        <taxon>Bacteria</taxon>
        <taxon>Pseudomonadati</taxon>
        <taxon>Bacteroidota</taxon>
        <taxon>Cytophagia</taxon>
        <taxon>Cytophagales</taxon>
        <taxon>Flammeovirgaceae</taxon>
        <taxon>Flammeovirga</taxon>
    </lineage>
</organism>
<sequence>MKRLFIQFFTLLVIVQSCKETVVVEKVVVAPPLKVSDVVKLGRYTFQQNPTIVTEYIVSDTSVIQHSCSNQNSYSQHTSILRNLEPLKDSSFYVGNTESFSYGVPIMPPYFSDTLVKYPSNQQFNKIDLKSIAENPDYVYAETFVPSVNFKDSVKLVVETAVAPKAGFYREIINGLTYSEVYIGPDSTELRAFYSRDNERVWVQYFFESKYMTAFAGSLSAHSNRIQIPINDGYVYKRHDLGYDDGYDIKTEGRTIQYGVNYDTHIFSQLNLSRLSYITYKDAPSNCNPTKIDDDEDWNLKVNYFKPSIKP</sequence>
<accession>A0A7X9RXG4</accession>
<protein>
    <submittedName>
        <fullName evidence="1">Uncharacterized protein</fullName>
    </submittedName>
</protein>
<dbReference type="AlphaFoldDB" id="A0A7X9RXG4"/>
<comment type="caution">
    <text evidence="1">The sequence shown here is derived from an EMBL/GenBank/DDBJ whole genome shotgun (WGS) entry which is preliminary data.</text>
</comment>
<gene>
    <name evidence="1" type="ORF">HHU12_21480</name>
</gene>
<proteinExistence type="predicted"/>
<keyword evidence="2" id="KW-1185">Reference proteome</keyword>